<evidence type="ECO:0000313" key="5">
    <source>
        <dbReference type="Proteomes" id="UP000030748"/>
    </source>
</evidence>
<dbReference type="GO" id="GO:0004860">
    <property type="term" value="F:protein kinase inhibitor activity"/>
    <property type="evidence" value="ECO:0007669"/>
    <property type="project" value="UniProtKB-KW"/>
</dbReference>
<feature type="compositionally biased region" description="Basic and acidic residues" evidence="3">
    <location>
        <begin position="25"/>
        <end position="38"/>
    </location>
</feature>
<name>A0A022RIW1_ERYGU</name>
<protein>
    <submittedName>
        <fullName evidence="4">Uncharacterized protein</fullName>
    </submittedName>
</protein>
<evidence type="ECO:0000256" key="1">
    <source>
        <dbReference type="ARBA" id="ARBA00023013"/>
    </source>
</evidence>
<evidence type="ECO:0000313" key="4">
    <source>
        <dbReference type="EMBL" id="EYU39688.1"/>
    </source>
</evidence>
<evidence type="ECO:0000256" key="2">
    <source>
        <dbReference type="ARBA" id="ARBA00023306"/>
    </source>
</evidence>
<dbReference type="AlphaFoldDB" id="A0A022RIW1"/>
<keyword evidence="1" id="KW-0649">Protein kinase inhibitor</keyword>
<dbReference type="EMBL" id="KI630443">
    <property type="protein sequence ID" value="EYU39688.1"/>
    <property type="molecule type" value="Genomic_DNA"/>
</dbReference>
<dbReference type="InterPro" id="IPR040389">
    <property type="entry name" value="SMR"/>
</dbReference>
<organism evidence="4 5">
    <name type="scientific">Erythranthe guttata</name>
    <name type="common">Yellow monkey flower</name>
    <name type="synonym">Mimulus guttatus</name>
    <dbReference type="NCBI Taxonomy" id="4155"/>
    <lineage>
        <taxon>Eukaryota</taxon>
        <taxon>Viridiplantae</taxon>
        <taxon>Streptophyta</taxon>
        <taxon>Embryophyta</taxon>
        <taxon>Tracheophyta</taxon>
        <taxon>Spermatophyta</taxon>
        <taxon>Magnoliopsida</taxon>
        <taxon>eudicotyledons</taxon>
        <taxon>Gunneridae</taxon>
        <taxon>Pentapetalae</taxon>
        <taxon>asterids</taxon>
        <taxon>lamiids</taxon>
        <taxon>Lamiales</taxon>
        <taxon>Phrymaceae</taxon>
        <taxon>Erythranthe</taxon>
    </lineage>
</organism>
<gene>
    <name evidence="4" type="ORF">MIMGU_mgv1a020647mg</name>
</gene>
<evidence type="ECO:0000256" key="3">
    <source>
        <dbReference type="SAM" id="MobiDB-lite"/>
    </source>
</evidence>
<dbReference type="GO" id="GO:0032875">
    <property type="term" value="P:regulation of DNA endoreduplication"/>
    <property type="evidence" value="ECO:0007669"/>
    <property type="project" value="InterPro"/>
</dbReference>
<dbReference type="eggNOG" id="ENOG502SA7M">
    <property type="taxonomic scope" value="Eukaryota"/>
</dbReference>
<sequence>MSTDLELFRQLPIIKINSTPQKSDITTDKEEKEEENCHTPRSPKHMIPTAVSCPPAPKKRRPAAACKRKLCELQFFEFVGREEIESLFEIAQSSNKIKRV</sequence>
<keyword evidence="2" id="KW-0131">Cell cycle</keyword>
<dbReference type="PANTHER" id="PTHR33142">
    <property type="entry name" value="CYCLIN-DEPENDENT PROTEIN KINASE INHIBITOR SMR13"/>
    <property type="match status" value="1"/>
</dbReference>
<reference evidence="4 5" key="1">
    <citation type="journal article" date="2013" name="Proc. Natl. Acad. Sci. U.S.A.">
        <title>Fine-scale variation in meiotic recombination in Mimulus inferred from population shotgun sequencing.</title>
        <authorList>
            <person name="Hellsten U."/>
            <person name="Wright K.M."/>
            <person name="Jenkins J."/>
            <person name="Shu S."/>
            <person name="Yuan Y."/>
            <person name="Wessler S.R."/>
            <person name="Schmutz J."/>
            <person name="Willis J.H."/>
            <person name="Rokhsar D.S."/>
        </authorList>
    </citation>
    <scope>NUCLEOTIDE SEQUENCE [LARGE SCALE GENOMIC DNA]</scope>
    <source>
        <strain evidence="5">cv. DUN x IM62</strain>
    </source>
</reference>
<dbReference type="PANTHER" id="PTHR33142:SF89">
    <property type="entry name" value="CYCLIN-DEPENDENT PROTEIN KINASE INHIBITOR SMR2"/>
    <property type="match status" value="1"/>
</dbReference>
<keyword evidence="5" id="KW-1185">Reference proteome</keyword>
<dbReference type="Proteomes" id="UP000030748">
    <property type="component" value="Unassembled WGS sequence"/>
</dbReference>
<feature type="region of interest" description="Disordered" evidence="3">
    <location>
        <begin position="19"/>
        <end position="58"/>
    </location>
</feature>
<proteinExistence type="predicted"/>
<accession>A0A022RIW1</accession>